<dbReference type="OrthoDB" id="958254at2759"/>
<protein>
    <submittedName>
        <fullName evidence="7 8">Gamma interferon inducible lysosomal thiol reductase</fullName>
    </submittedName>
</protein>
<dbReference type="eggNOG" id="KOG3160">
    <property type="taxonomic scope" value="Eukaryota"/>
</dbReference>
<dbReference type="STRING" id="3880.G7JLT7"/>
<evidence type="ECO:0000256" key="2">
    <source>
        <dbReference type="ARBA" id="ARBA00005679"/>
    </source>
</evidence>
<evidence type="ECO:0000313" key="9">
    <source>
        <dbReference type="EnsemblPlants" id="AES86770"/>
    </source>
</evidence>
<dbReference type="HOGENOM" id="CLU_066886_1_1_1"/>
<dbReference type="GO" id="GO:0016671">
    <property type="term" value="F:oxidoreductase activity, acting on a sulfur group of donors, disulfide as acceptor"/>
    <property type="evidence" value="ECO:0007669"/>
    <property type="project" value="InterPro"/>
</dbReference>
<keyword evidence="5" id="KW-0325">Glycoprotein</keyword>
<dbReference type="GO" id="GO:0005576">
    <property type="term" value="C:extracellular region"/>
    <property type="evidence" value="ECO:0007669"/>
    <property type="project" value="UniProtKB-SubCell"/>
</dbReference>
<dbReference type="PaxDb" id="3880-AES86770"/>
<evidence type="ECO:0000313" key="8">
    <source>
        <dbReference type="EMBL" id="RHN58743.1"/>
    </source>
</evidence>
<dbReference type="Gramene" id="rna20683">
    <property type="protein sequence ID" value="RHN58743.1"/>
    <property type="gene ID" value="gene20683"/>
</dbReference>
<accession>G7JLT7</accession>
<dbReference type="KEGG" id="mtr:11412571"/>
<keyword evidence="10" id="KW-1185">Reference proteome</keyword>
<name>G7JLT7_MEDTR</name>
<reference evidence="7 10" key="1">
    <citation type="journal article" date="2011" name="Nature">
        <title>The Medicago genome provides insight into the evolution of rhizobial symbioses.</title>
        <authorList>
            <person name="Young N.D."/>
            <person name="Debelle F."/>
            <person name="Oldroyd G.E."/>
            <person name="Geurts R."/>
            <person name="Cannon S.B."/>
            <person name="Udvardi M.K."/>
            <person name="Benedito V.A."/>
            <person name="Mayer K.F."/>
            <person name="Gouzy J."/>
            <person name="Schoof H."/>
            <person name="Van de Peer Y."/>
            <person name="Proost S."/>
            <person name="Cook D.R."/>
            <person name="Meyers B.C."/>
            <person name="Spannagl M."/>
            <person name="Cheung F."/>
            <person name="De Mita S."/>
            <person name="Krishnakumar V."/>
            <person name="Gundlach H."/>
            <person name="Zhou S."/>
            <person name="Mudge J."/>
            <person name="Bharti A.K."/>
            <person name="Murray J.D."/>
            <person name="Naoumkina M.A."/>
            <person name="Rosen B."/>
            <person name="Silverstein K.A."/>
            <person name="Tang H."/>
            <person name="Rombauts S."/>
            <person name="Zhao P.X."/>
            <person name="Zhou P."/>
            <person name="Barbe V."/>
            <person name="Bardou P."/>
            <person name="Bechner M."/>
            <person name="Bellec A."/>
            <person name="Berger A."/>
            <person name="Berges H."/>
            <person name="Bidwell S."/>
            <person name="Bisseling T."/>
            <person name="Choisne N."/>
            <person name="Couloux A."/>
            <person name="Denny R."/>
            <person name="Deshpande S."/>
            <person name="Dai X."/>
            <person name="Doyle J.J."/>
            <person name="Dudez A.M."/>
            <person name="Farmer A.D."/>
            <person name="Fouteau S."/>
            <person name="Franken C."/>
            <person name="Gibelin C."/>
            <person name="Gish J."/>
            <person name="Goldstein S."/>
            <person name="Gonzalez A.J."/>
            <person name="Green P.J."/>
            <person name="Hallab A."/>
            <person name="Hartog M."/>
            <person name="Hua A."/>
            <person name="Humphray S.J."/>
            <person name="Jeong D.H."/>
            <person name="Jing Y."/>
            <person name="Jocker A."/>
            <person name="Kenton S.M."/>
            <person name="Kim D.J."/>
            <person name="Klee K."/>
            <person name="Lai H."/>
            <person name="Lang C."/>
            <person name="Lin S."/>
            <person name="Macmil S.L."/>
            <person name="Magdelenat G."/>
            <person name="Matthews L."/>
            <person name="McCorrison J."/>
            <person name="Monaghan E.L."/>
            <person name="Mun J.H."/>
            <person name="Najar F.Z."/>
            <person name="Nicholson C."/>
            <person name="Noirot C."/>
            <person name="O'Bleness M."/>
            <person name="Paule C.R."/>
            <person name="Poulain J."/>
            <person name="Prion F."/>
            <person name="Qin B."/>
            <person name="Qu C."/>
            <person name="Retzel E.F."/>
            <person name="Riddle C."/>
            <person name="Sallet E."/>
            <person name="Samain S."/>
            <person name="Samson N."/>
            <person name="Sanders I."/>
            <person name="Saurat O."/>
            <person name="Scarpelli C."/>
            <person name="Schiex T."/>
            <person name="Segurens B."/>
            <person name="Severin A.J."/>
            <person name="Sherrier D.J."/>
            <person name="Shi R."/>
            <person name="Sims S."/>
            <person name="Singer S.R."/>
            <person name="Sinharoy S."/>
            <person name="Sterck L."/>
            <person name="Viollet A."/>
            <person name="Wang B.B."/>
            <person name="Wang K."/>
            <person name="Wang M."/>
            <person name="Wang X."/>
            <person name="Warfsmann J."/>
            <person name="Weissenbach J."/>
            <person name="White D.D."/>
            <person name="White J.D."/>
            <person name="Wiley G.B."/>
            <person name="Wincker P."/>
            <person name="Xing Y."/>
            <person name="Yang L."/>
            <person name="Yao Z."/>
            <person name="Ying F."/>
            <person name="Zhai J."/>
            <person name="Zhou L."/>
            <person name="Zuber A."/>
            <person name="Denarie J."/>
            <person name="Dixon R.A."/>
            <person name="May G.D."/>
            <person name="Schwartz D.C."/>
            <person name="Rogers J."/>
            <person name="Quetier F."/>
            <person name="Town C.D."/>
            <person name="Roe B.A."/>
        </authorList>
    </citation>
    <scope>NUCLEOTIDE SEQUENCE [LARGE SCALE GENOMIC DNA]</scope>
    <source>
        <strain evidence="7">A17</strain>
        <strain evidence="9 10">cv. Jemalong A17</strain>
    </source>
</reference>
<keyword evidence="3" id="KW-0964">Secreted</keyword>
<dbReference type="EnsemblPlants" id="AES86770">
    <property type="protein sequence ID" value="AES86770"/>
    <property type="gene ID" value="MTR_4g014640"/>
</dbReference>
<proteinExistence type="inferred from homology"/>
<dbReference type="Proteomes" id="UP000002051">
    <property type="component" value="Chromosome 4"/>
</dbReference>
<comment type="subcellular location">
    <subcellularLocation>
        <location evidence="1">Secreted</location>
    </subcellularLocation>
</comment>
<feature type="signal peptide" evidence="6">
    <location>
        <begin position="1"/>
        <end position="25"/>
    </location>
</feature>
<feature type="chain" id="PRO_5014572992" evidence="6">
    <location>
        <begin position="26"/>
        <end position="229"/>
    </location>
</feature>
<keyword evidence="4 6" id="KW-0732">Signal</keyword>
<organism evidence="7 10">
    <name type="scientific">Medicago truncatula</name>
    <name type="common">Barrel medic</name>
    <name type="synonym">Medicago tribuloides</name>
    <dbReference type="NCBI Taxonomy" id="3880"/>
    <lineage>
        <taxon>Eukaryota</taxon>
        <taxon>Viridiplantae</taxon>
        <taxon>Streptophyta</taxon>
        <taxon>Embryophyta</taxon>
        <taxon>Tracheophyta</taxon>
        <taxon>Spermatophyta</taxon>
        <taxon>Magnoliopsida</taxon>
        <taxon>eudicotyledons</taxon>
        <taxon>Gunneridae</taxon>
        <taxon>Pentapetalae</taxon>
        <taxon>rosids</taxon>
        <taxon>fabids</taxon>
        <taxon>Fabales</taxon>
        <taxon>Fabaceae</taxon>
        <taxon>Papilionoideae</taxon>
        <taxon>50 kb inversion clade</taxon>
        <taxon>NPAAA clade</taxon>
        <taxon>Hologalegina</taxon>
        <taxon>IRL clade</taxon>
        <taxon>Trifolieae</taxon>
        <taxon>Medicago</taxon>
    </lineage>
</organism>
<evidence type="ECO:0000313" key="11">
    <source>
        <dbReference type="Proteomes" id="UP000265566"/>
    </source>
</evidence>
<evidence type="ECO:0000256" key="5">
    <source>
        <dbReference type="ARBA" id="ARBA00023180"/>
    </source>
</evidence>
<dbReference type="GO" id="GO:0016491">
    <property type="term" value="F:oxidoreductase activity"/>
    <property type="evidence" value="ECO:0000318"/>
    <property type="project" value="GO_Central"/>
</dbReference>
<dbReference type="EMBL" id="CM001220">
    <property type="protein sequence ID" value="AES86770.1"/>
    <property type="molecule type" value="Genomic_DNA"/>
</dbReference>
<dbReference type="AlphaFoldDB" id="G7JLT7"/>
<sequence length="229" mass="26345">MSSPTSFRFLSLISLLLIIINPSQSHSSEFNRRNNGVVYVSLYYESLCPYSKDFFLNVLENFIKLDVMSIVHLHLVPYGNALTMANGTVSCQHGPDECYYNTIEACALKTYPMRFSLAFIFCIENGLPATSKKPSLWRTCCNRLRLNPKPIKNCYSRHGNQLHRHNGRETNWLNPPLTHTPWLLVNGQYVNADFGDLVKSVCNAYKGPLRFRACKRWKVENMSNKRVFP</sequence>
<dbReference type="PANTHER" id="PTHR13234">
    <property type="entry name" value="GAMMA-INTERFERON INDUCIBLE LYSOSOMAL THIOL REDUCTASE GILT"/>
    <property type="match status" value="1"/>
</dbReference>
<evidence type="ECO:0000256" key="3">
    <source>
        <dbReference type="ARBA" id="ARBA00022525"/>
    </source>
</evidence>
<evidence type="ECO:0000313" key="10">
    <source>
        <dbReference type="Proteomes" id="UP000002051"/>
    </source>
</evidence>
<reference evidence="7 10" key="2">
    <citation type="journal article" date="2014" name="BMC Genomics">
        <title>An improved genome release (version Mt4.0) for the model legume Medicago truncatula.</title>
        <authorList>
            <person name="Tang H."/>
            <person name="Krishnakumar V."/>
            <person name="Bidwell S."/>
            <person name="Rosen B."/>
            <person name="Chan A."/>
            <person name="Zhou S."/>
            <person name="Gentzbittel L."/>
            <person name="Childs K.L."/>
            <person name="Yandell M."/>
            <person name="Gundlach H."/>
            <person name="Mayer K.F."/>
            <person name="Schwartz D.C."/>
            <person name="Town C.D."/>
        </authorList>
    </citation>
    <scope>GENOME REANNOTATION</scope>
    <source>
        <strain evidence="9 10">cv. Jemalong A17</strain>
    </source>
</reference>
<dbReference type="EMBL" id="PSQE01000004">
    <property type="protein sequence ID" value="RHN58743.1"/>
    <property type="molecule type" value="Genomic_DNA"/>
</dbReference>
<reference evidence="9" key="3">
    <citation type="submission" date="2015-04" db="UniProtKB">
        <authorList>
            <consortium name="EnsemblPlants"/>
        </authorList>
    </citation>
    <scope>IDENTIFICATION</scope>
    <source>
        <strain evidence="9">cv. Jemalong A17</strain>
    </source>
</reference>
<reference evidence="11" key="4">
    <citation type="journal article" date="2018" name="Nat. Plants">
        <title>Whole-genome landscape of Medicago truncatula symbiotic genes.</title>
        <authorList>
            <person name="Pecrix Y."/>
            <person name="Staton S.E."/>
            <person name="Sallet E."/>
            <person name="Lelandais-Briere C."/>
            <person name="Moreau S."/>
            <person name="Carrere S."/>
            <person name="Blein T."/>
            <person name="Jardinaud M.F."/>
            <person name="Latrasse D."/>
            <person name="Zouine M."/>
            <person name="Zahm M."/>
            <person name="Kreplak J."/>
            <person name="Mayjonade B."/>
            <person name="Satge C."/>
            <person name="Perez M."/>
            <person name="Cauet S."/>
            <person name="Marande W."/>
            <person name="Chantry-Darmon C."/>
            <person name="Lopez-Roques C."/>
            <person name="Bouchez O."/>
            <person name="Berard A."/>
            <person name="Debelle F."/>
            <person name="Munos S."/>
            <person name="Bendahmane A."/>
            <person name="Berges H."/>
            <person name="Niebel A."/>
            <person name="Buitink J."/>
            <person name="Frugier F."/>
            <person name="Benhamed M."/>
            <person name="Crespi M."/>
            <person name="Gouzy J."/>
            <person name="Gamas P."/>
        </authorList>
    </citation>
    <scope>NUCLEOTIDE SEQUENCE [LARGE SCALE GENOMIC DNA]</scope>
    <source>
        <strain evidence="11">cv. Jemalong A17</strain>
    </source>
</reference>
<dbReference type="Proteomes" id="UP000265566">
    <property type="component" value="Chromosome 4"/>
</dbReference>
<dbReference type="PANTHER" id="PTHR13234:SF8">
    <property type="entry name" value="GAMMA-INTERFERON-INDUCIBLE LYSOSOMAL THIOL REDUCTASE"/>
    <property type="match status" value="1"/>
</dbReference>
<reference evidence="8" key="5">
    <citation type="journal article" date="2018" name="Nat. Plants">
        <title>Whole-genome landscape of Medicago truncatula symbiotic genes.</title>
        <authorList>
            <person name="Pecrix Y."/>
            <person name="Gamas P."/>
            <person name="Carrere S."/>
        </authorList>
    </citation>
    <scope>NUCLEOTIDE SEQUENCE</scope>
    <source>
        <tissue evidence="8">Leaves</tissue>
    </source>
</reference>
<dbReference type="Pfam" id="PF03227">
    <property type="entry name" value="GILT"/>
    <property type="match status" value="1"/>
</dbReference>
<comment type="similarity">
    <text evidence="2">Belongs to the GILT family.</text>
</comment>
<evidence type="ECO:0000313" key="7">
    <source>
        <dbReference type="EMBL" id="AES86770.1"/>
    </source>
</evidence>
<dbReference type="InterPro" id="IPR004911">
    <property type="entry name" value="Interferon-induced_GILT"/>
</dbReference>
<evidence type="ECO:0000256" key="4">
    <source>
        <dbReference type="ARBA" id="ARBA00022729"/>
    </source>
</evidence>
<gene>
    <name evidence="9" type="primary">11412571</name>
    <name evidence="7" type="ordered locus">MTR_4g014640</name>
    <name evidence="8" type="ORF">MtrunA17_Chr4g0005661</name>
</gene>
<evidence type="ECO:0000256" key="1">
    <source>
        <dbReference type="ARBA" id="ARBA00004613"/>
    </source>
</evidence>
<evidence type="ECO:0000256" key="6">
    <source>
        <dbReference type="SAM" id="SignalP"/>
    </source>
</evidence>